<comment type="caution">
    <text evidence="1">The sequence shown here is derived from an EMBL/GenBank/DDBJ whole genome shotgun (WGS) entry which is preliminary data.</text>
</comment>
<dbReference type="Proteomes" id="UP000609802">
    <property type="component" value="Unassembled WGS sequence"/>
</dbReference>
<reference evidence="2" key="1">
    <citation type="journal article" date="2019" name="Int. J. Syst. Evol. Microbiol.">
        <title>The Global Catalogue of Microorganisms (GCM) 10K type strain sequencing project: providing services to taxonomists for standard genome sequencing and annotation.</title>
        <authorList>
            <consortium name="The Broad Institute Genomics Platform"/>
            <consortium name="The Broad Institute Genome Sequencing Center for Infectious Disease"/>
            <person name="Wu L."/>
            <person name="Ma J."/>
        </authorList>
    </citation>
    <scope>NUCLEOTIDE SEQUENCE [LARGE SCALE GENOMIC DNA]</scope>
    <source>
        <strain evidence="2">KCTC 42443</strain>
    </source>
</reference>
<dbReference type="RefSeq" id="WP_191286902.1">
    <property type="nucleotide sequence ID" value="NZ_BNCH01000005.1"/>
</dbReference>
<accession>A0ABQ3J5G9</accession>
<name>A0ABQ3J5G9_9RHOB</name>
<organism evidence="1 2">
    <name type="scientific">Aliiroseovarius zhejiangensis</name>
    <dbReference type="NCBI Taxonomy" id="1632025"/>
    <lineage>
        <taxon>Bacteria</taxon>
        <taxon>Pseudomonadati</taxon>
        <taxon>Pseudomonadota</taxon>
        <taxon>Alphaproteobacteria</taxon>
        <taxon>Rhodobacterales</taxon>
        <taxon>Paracoccaceae</taxon>
        <taxon>Aliiroseovarius</taxon>
    </lineage>
</organism>
<protein>
    <submittedName>
        <fullName evidence="1">Uncharacterized protein</fullName>
    </submittedName>
</protein>
<keyword evidence="2" id="KW-1185">Reference proteome</keyword>
<proteinExistence type="predicted"/>
<evidence type="ECO:0000313" key="1">
    <source>
        <dbReference type="EMBL" id="GHF02930.1"/>
    </source>
</evidence>
<dbReference type="EMBL" id="BNCH01000005">
    <property type="protein sequence ID" value="GHF02930.1"/>
    <property type="molecule type" value="Genomic_DNA"/>
</dbReference>
<sequence>MQYFVSNPQWVIGAAVRLCFRLPSVDEVVDHWGSYTCDPCRADRTDGRLDDQSPAKGTGNDEAMIEVYGASAPVHLDPSHDGLKVVVF</sequence>
<gene>
    <name evidence="1" type="ORF">GCM10016455_25300</name>
</gene>
<evidence type="ECO:0000313" key="2">
    <source>
        <dbReference type="Proteomes" id="UP000609802"/>
    </source>
</evidence>